<keyword evidence="4" id="KW-0449">Lipoprotein</keyword>
<dbReference type="GO" id="GO:0051205">
    <property type="term" value="P:protein insertion into membrane"/>
    <property type="evidence" value="ECO:0007669"/>
    <property type="project" value="UniProtKB-UniRule"/>
</dbReference>
<sequence length="135" mass="15347">MPRIIALFAILTTLLAGCSSLRFPGVYRIDIPQGNVVTEDMLSGLRPGMTPEQVRFVLGPPTLTDPFTPNTWYYLLQYQPGNGEMVEQQIVVHFDQGHYSHYDGQVTSDLRERTSGHQDQELLRRAEDRRQEAAN</sequence>
<comment type="subunit">
    <text evidence="4">Part of the Bam complex.</text>
</comment>
<proteinExistence type="inferred from homology"/>
<dbReference type="InterPro" id="IPR037873">
    <property type="entry name" value="BamE-like"/>
</dbReference>
<keyword evidence="4" id="KW-0564">Palmitate</keyword>
<dbReference type="PANTHER" id="PTHR37482:SF1">
    <property type="entry name" value="OUTER MEMBRANE PROTEIN ASSEMBLY FACTOR BAME"/>
    <property type="match status" value="1"/>
</dbReference>
<evidence type="ECO:0000256" key="4">
    <source>
        <dbReference type="HAMAP-Rule" id="MF_00925"/>
    </source>
</evidence>
<evidence type="ECO:0000256" key="3">
    <source>
        <dbReference type="ARBA" id="ARBA00023237"/>
    </source>
</evidence>
<reference evidence="7" key="1">
    <citation type="submission" date="2022-01" db="EMBL/GenBank/DDBJ databases">
        <authorList>
            <person name="Karlyshev A.V."/>
            <person name="Jaspars M."/>
        </authorList>
    </citation>
    <scope>NUCLEOTIDE SEQUENCE</scope>
    <source>
        <strain evidence="7">AGSA3-2</strain>
    </source>
</reference>
<comment type="caution">
    <text evidence="7">The sequence shown here is derived from an EMBL/GenBank/DDBJ whole genome shotgun (WGS) entry which is preliminary data.</text>
</comment>
<comment type="similarity">
    <text evidence="4">Belongs to the BamE family.</text>
</comment>
<evidence type="ECO:0000259" key="6">
    <source>
        <dbReference type="Pfam" id="PF04355"/>
    </source>
</evidence>
<evidence type="ECO:0000256" key="2">
    <source>
        <dbReference type="ARBA" id="ARBA00023136"/>
    </source>
</evidence>
<dbReference type="PANTHER" id="PTHR37482">
    <property type="entry name" value="OUTER MEMBRANE PROTEIN ASSEMBLY FACTOR BAME"/>
    <property type="match status" value="1"/>
</dbReference>
<feature type="domain" description="Outer membrane protein assembly factor BamE" evidence="6">
    <location>
        <begin position="34"/>
        <end position="100"/>
    </location>
</feature>
<evidence type="ECO:0000256" key="5">
    <source>
        <dbReference type="SAM" id="MobiDB-lite"/>
    </source>
</evidence>
<dbReference type="HAMAP" id="MF_00925">
    <property type="entry name" value="OM_assembly_BamE"/>
    <property type="match status" value="1"/>
</dbReference>
<name>A0A9Q3W9U4_9GAMM</name>
<keyword evidence="2 4" id="KW-0472">Membrane</keyword>
<keyword evidence="8" id="KW-1185">Reference proteome</keyword>
<dbReference type="Pfam" id="PF04355">
    <property type="entry name" value="BamE"/>
    <property type="match status" value="1"/>
</dbReference>
<dbReference type="KEGG" id="axe:P40_18775"/>
<dbReference type="GO" id="GO:1990063">
    <property type="term" value="C:Bam protein complex"/>
    <property type="evidence" value="ECO:0007669"/>
    <property type="project" value="TreeGrafter"/>
</dbReference>
<dbReference type="PROSITE" id="PS51257">
    <property type="entry name" value="PROKAR_LIPOPROTEIN"/>
    <property type="match status" value="1"/>
</dbReference>
<gene>
    <name evidence="4 7" type="primary">bamE</name>
    <name evidence="7" type="ORF">LZG35_20065</name>
</gene>
<dbReference type="EMBL" id="JAJVKT010000034">
    <property type="protein sequence ID" value="MCE7510938.1"/>
    <property type="molecule type" value="Genomic_DNA"/>
</dbReference>
<keyword evidence="1 4" id="KW-0732">Signal</keyword>
<accession>A0A9Q3W9U4</accession>
<dbReference type="AlphaFoldDB" id="A0A9Q3W9U4"/>
<organism evidence="7 8">
    <name type="scientific">Alloalcanivorax xenomutans</name>
    <dbReference type="NCBI Taxonomy" id="1094342"/>
    <lineage>
        <taxon>Bacteria</taxon>
        <taxon>Pseudomonadati</taxon>
        <taxon>Pseudomonadota</taxon>
        <taxon>Gammaproteobacteria</taxon>
        <taxon>Oceanospirillales</taxon>
        <taxon>Alcanivoracaceae</taxon>
        <taxon>Alloalcanivorax</taxon>
    </lineage>
</organism>
<evidence type="ECO:0000313" key="7">
    <source>
        <dbReference type="EMBL" id="MCE7510938.1"/>
    </source>
</evidence>
<comment type="subcellular location">
    <subcellularLocation>
        <location evidence="4">Cell outer membrane</location>
        <topology evidence="4">Lipid-anchor</topology>
    </subcellularLocation>
</comment>
<keyword evidence="3 4" id="KW-0998">Cell outer membrane</keyword>
<dbReference type="Proteomes" id="UP001107961">
    <property type="component" value="Unassembled WGS sequence"/>
</dbReference>
<dbReference type="RefSeq" id="WP_022993559.1">
    <property type="nucleotide sequence ID" value="NZ_CP012331.1"/>
</dbReference>
<dbReference type="GO" id="GO:0030674">
    <property type="term" value="F:protein-macromolecule adaptor activity"/>
    <property type="evidence" value="ECO:0007669"/>
    <property type="project" value="TreeGrafter"/>
</dbReference>
<comment type="function">
    <text evidence="4">Part of the outer membrane protein assembly complex, which is involved in assembly and insertion of beta-barrel proteins into the outer membrane.</text>
</comment>
<protein>
    <recommendedName>
        <fullName evidence="4">Outer membrane protein assembly factor BamE</fullName>
    </recommendedName>
</protein>
<evidence type="ECO:0000256" key="1">
    <source>
        <dbReference type="ARBA" id="ARBA00022729"/>
    </source>
</evidence>
<dbReference type="InterPro" id="IPR007450">
    <property type="entry name" value="BamE_dom"/>
</dbReference>
<feature type="region of interest" description="Disordered" evidence="5">
    <location>
        <begin position="112"/>
        <end position="135"/>
    </location>
</feature>
<dbReference type="Gene3D" id="3.30.1450.10">
    <property type="match status" value="1"/>
</dbReference>
<dbReference type="InterPro" id="IPR026592">
    <property type="entry name" value="BamE"/>
</dbReference>
<evidence type="ECO:0000313" key="8">
    <source>
        <dbReference type="Proteomes" id="UP001107961"/>
    </source>
</evidence>
<dbReference type="GO" id="GO:0043165">
    <property type="term" value="P:Gram-negative-bacterium-type cell outer membrane assembly"/>
    <property type="evidence" value="ECO:0007669"/>
    <property type="project" value="UniProtKB-UniRule"/>
</dbReference>